<dbReference type="STRING" id="449.LHA_2719"/>
<dbReference type="EC" id="3.5.4.4" evidence="3"/>
<name>A0A0A8UY84_LEGHA</name>
<evidence type="ECO:0000256" key="3">
    <source>
        <dbReference type="ARBA" id="ARBA00012784"/>
    </source>
</evidence>
<reference evidence="9" key="1">
    <citation type="submission" date="2014-09" db="EMBL/GenBank/DDBJ databases">
        <authorList>
            <person name="Gomez-Valero L."/>
        </authorList>
    </citation>
    <scope>NUCLEOTIDE SEQUENCE [LARGE SCALE GENOMIC DNA]</scope>
    <source>
        <strain evidence="9">ATCC35250</strain>
    </source>
</reference>
<dbReference type="PANTHER" id="PTHR11409:SF43">
    <property type="entry name" value="ADENOSINE DEAMINASE"/>
    <property type="match status" value="1"/>
</dbReference>
<comment type="similarity">
    <text evidence="2">Belongs to the metallo-dependent hydrolases superfamily. Adenosine and AMP deaminases family.</text>
</comment>
<feature type="domain" description="Adenosine deaminase" evidence="7">
    <location>
        <begin position="222"/>
        <end position="362"/>
    </location>
</feature>
<evidence type="ECO:0000313" key="9">
    <source>
        <dbReference type="Proteomes" id="UP000032803"/>
    </source>
</evidence>
<keyword evidence="6" id="KW-0862">Zinc</keyword>
<dbReference type="Proteomes" id="UP000032803">
    <property type="component" value="Chromosome I"/>
</dbReference>
<organism evidence="8 9">
    <name type="scientific">Legionella hackeliae</name>
    <dbReference type="NCBI Taxonomy" id="449"/>
    <lineage>
        <taxon>Bacteria</taxon>
        <taxon>Pseudomonadati</taxon>
        <taxon>Pseudomonadota</taxon>
        <taxon>Gammaproteobacteria</taxon>
        <taxon>Legionellales</taxon>
        <taxon>Legionellaceae</taxon>
        <taxon>Legionella</taxon>
    </lineage>
</organism>
<dbReference type="PATRIC" id="fig|449.7.peg.2473"/>
<evidence type="ECO:0000256" key="6">
    <source>
        <dbReference type="ARBA" id="ARBA00022833"/>
    </source>
</evidence>
<keyword evidence="9" id="KW-1185">Reference proteome</keyword>
<dbReference type="Gene3D" id="3.20.20.140">
    <property type="entry name" value="Metal-dependent hydrolases"/>
    <property type="match status" value="1"/>
</dbReference>
<evidence type="ECO:0000259" key="7">
    <source>
        <dbReference type="Pfam" id="PF00962"/>
    </source>
</evidence>
<dbReference type="GO" id="GO:0046103">
    <property type="term" value="P:inosine biosynthetic process"/>
    <property type="evidence" value="ECO:0007669"/>
    <property type="project" value="TreeGrafter"/>
</dbReference>
<dbReference type="InterPro" id="IPR032466">
    <property type="entry name" value="Metal_Hydrolase"/>
</dbReference>
<protein>
    <recommendedName>
        <fullName evidence="3">adenosine deaminase</fullName>
        <ecNumber evidence="3">3.5.4.4</ecNumber>
    </recommendedName>
</protein>
<dbReference type="SUPFAM" id="SSF51556">
    <property type="entry name" value="Metallo-dependent hydrolases"/>
    <property type="match status" value="1"/>
</dbReference>
<dbReference type="GO" id="GO:0006154">
    <property type="term" value="P:adenosine catabolic process"/>
    <property type="evidence" value="ECO:0007669"/>
    <property type="project" value="TreeGrafter"/>
</dbReference>
<dbReference type="InterPro" id="IPR006330">
    <property type="entry name" value="Ado/ade_deaminase"/>
</dbReference>
<sequence length="558" mass="63881">MFFVQFVNIWLMFFGHNKSHFLFVVISMSLTAQQIIDCRSKPLSQSETAFFIDCFASKKDKQAERDEKLKSSPYYQELFETFQSQLLEIAGIQCDIVTQKAHALTRHFLKRKLGLIIPPPRNHSPEQLFDPHHHFNSIYVQQHPTLRYLLPDFGKIYVALRSKDKPFEIENAAIHEDEIKDVQHLANPPRAVKDKNKTQKFFRTAGYVRGGHHRAIQATSTSVDYCGIEQGFDSKDIDSYLSLAKNARVIRFHMGETIIPEQGKRNVKKLLTHLGAKSGLEDKTIRIGHGTHMSIESMIKCAQKGYFIECCLSSNKETGVIEKRHDYPLAVMLLLGVKVVLGTDGGEIYYTDLRKEYGHAEEILARVQFKILNNSQDTMSLPNGDRLKFKHIKHLYNEVIFEDEHLITYADLGKISGIQDILNLGTLFTNMNDLKAKIATPTEKSVPAVLKEKIADLKKENLTKMVEQLIQNISEGQGTRWTSAPSSTKVTALKELKVELEATSDWDSEIQAYYINEVRNICQRKRHVLHFWAIPESVFEFESMLTMEDSTKCLKLQG</sequence>
<dbReference type="HOGENOM" id="CLU_488166_0_0_6"/>
<dbReference type="GO" id="GO:0046872">
    <property type="term" value="F:metal ion binding"/>
    <property type="evidence" value="ECO:0007669"/>
    <property type="project" value="UniProtKB-KW"/>
</dbReference>
<evidence type="ECO:0000256" key="1">
    <source>
        <dbReference type="ARBA" id="ARBA00001947"/>
    </source>
</evidence>
<evidence type="ECO:0000256" key="4">
    <source>
        <dbReference type="ARBA" id="ARBA00022723"/>
    </source>
</evidence>
<proteinExistence type="inferred from homology"/>
<evidence type="ECO:0000256" key="5">
    <source>
        <dbReference type="ARBA" id="ARBA00022801"/>
    </source>
</evidence>
<keyword evidence="5" id="KW-0378">Hydrolase</keyword>
<dbReference type="KEGG" id="lha:LHA_2719"/>
<dbReference type="GO" id="GO:0005829">
    <property type="term" value="C:cytosol"/>
    <property type="evidence" value="ECO:0007669"/>
    <property type="project" value="TreeGrafter"/>
</dbReference>
<comment type="cofactor">
    <cofactor evidence="1">
        <name>Zn(2+)</name>
        <dbReference type="ChEBI" id="CHEBI:29105"/>
    </cofactor>
</comment>
<dbReference type="RefSeq" id="WP_045106855.1">
    <property type="nucleotide sequence ID" value="NZ_LNYF01000020.1"/>
</dbReference>
<evidence type="ECO:0000256" key="2">
    <source>
        <dbReference type="ARBA" id="ARBA00006676"/>
    </source>
</evidence>
<keyword evidence="4" id="KW-0479">Metal-binding</keyword>
<dbReference type="AlphaFoldDB" id="A0A0A8UY84"/>
<dbReference type="Pfam" id="PF00962">
    <property type="entry name" value="A_deaminase"/>
    <property type="match status" value="1"/>
</dbReference>
<dbReference type="PANTHER" id="PTHR11409">
    <property type="entry name" value="ADENOSINE DEAMINASE"/>
    <property type="match status" value="1"/>
</dbReference>
<dbReference type="EMBL" id="LN681225">
    <property type="protein sequence ID" value="CEK11719.1"/>
    <property type="molecule type" value="Genomic_DNA"/>
</dbReference>
<dbReference type="GO" id="GO:0043103">
    <property type="term" value="P:hypoxanthine salvage"/>
    <property type="evidence" value="ECO:0007669"/>
    <property type="project" value="TreeGrafter"/>
</dbReference>
<dbReference type="GO" id="GO:0004000">
    <property type="term" value="F:adenosine deaminase activity"/>
    <property type="evidence" value="ECO:0007669"/>
    <property type="project" value="UniProtKB-ARBA"/>
</dbReference>
<dbReference type="InterPro" id="IPR001365">
    <property type="entry name" value="A_deaminase_dom"/>
</dbReference>
<gene>
    <name evidence="8" type="ORF">LHA_2719</name>
</gene>
<evidence type="ECO:0000313" key="8">
    <source>
        <dbReference type="EMBL" id="CEK11719.1"/>
    </source>
</evidence>
<accession>A0A0A8UY84</accession>